<dbReference type="AlphaFoldDB" id="A0A3S0R5H2"/>
<evidence type="ECO:0000313" key="2">
    <source>
        <dbReference type="EMBL" id="RUA23109.1"/>
    </source>
</evidence>
<evidence type="ECO:0000256" key="1">
    <source>
        <dbReference type="SAM" id="MobiDB-lite"/>
    </source>
</evidence>
<dbReference type="EMBL" id="RXHI01000003">
    <property type="protein sequence ID" value="RUA23109.1"/>
    <property type="molecule type" value="Genomic_DNA"/>
</dbReference>
<gene>
    <name evidence="2" type="ORF">DSL92_01430</name>
</gene>
<feature type="region of interest" description="Disordered" evidence="1">
    <location>
        <begin position="1"/>
        <end position="22"/>
    </location>
</feature>
<reference evidence="2" key="1">
    <citation type="submission" date="2018-12" db="EMBL/GenBank/DDBJ databases">
        <authorList>
            <person name="Jadhav K."/>
            <person name="Kushwaha B."/>
            <person name="Jadhav I."/>
        </authorList>
    </citation>
    <scope>NUCLEOTIDE SEQUENCE [LARGE SCALE GENOMIC DNA]</scope>
    <source>
        <strain evidence="2">SBS 10</strain>
    </source>
</reference>
<comment type="caution">
    <text evidence="2">The sequence shown here is derived from an EMBL/GenBank/DDBJ whole genome shotgun (WGS) entry which is preliminary data.</text>
</comment>
<organism evidence="2">
    <name type="scientific">Billgrantia gudaonensis</name>
    <dbReference type="NCBI Taxonomy" id="376427"/>
    <lineage>
        <taxon>Bacteria</taxon>
        <taxon>Pseudomonadati</taxon>
        <taxon>Pseudomonadota</taxon>
        <taxon>Gammaproteobacteria</taxon>
        <taxon>Oceanospirillales</taxon>
        <taxon>Halomonadaceae</taxon>
        <taxon>Billgrantia</taxon>
    </lineage>
</organism>
<feature type="compositionally biased region" description="Low complexity" evidence="1">
    <location>
        <begin position="1"/>
        <end position="21"/>
    </location>
</feature>
<proteinExistence type="predicted"/>
<name>A0A3S0R5H2_9GAMM</name>
<sequence>MARGDSSPIAASHASARAPGANDAVTQMYLNAKALREHVLASGLNWSMNGDSQCWPGNGR</sequence>
<accession>A0A3S0R5H2</accession>
<protein>
    <submittedName>
        <fullName evidence="2">Uncharacterized protein</fullName>
    </submittedName>
</protein>